<feature type="region of interest" description="Disordered" evidence="1">
    <location>
        <begin position="531"/>
        <end position="561"/>
    </location>
</feature>
<feature type="compositionally biased region" description="Basic and acidic residues" evidence="1">
    <location>
        <begin position="235"/>
        <end position="244"/>
    </location>
</feature>
<dbReference type="Pfam" id="PF13699">
    <property type="entry name" value="eCIS_core"/>
    <property type="match status" value="1"/>
</dbReference>
<dbReference type="InterPro" id="IPR025295">
    <property type="entry name" value="eCIS_core_dom"/>
</dbReference>
<evidence type="ECO:0000313" key="4">
    <source>
        <dbReference type="Proteomes" id="UP001501116"/>
    </source>
</evidence>
<reference evidence="3 4" key="1">
    <citation type="journal article" date="2019" name="Int. J. Syst. Evol. Microbiol.">
        <title>The Global Catalogue of Microorganisms (GCM) 10K type strain sequencing project: providing services to taxonomists for standard genome sequencing and annotation.</title>
        <authorList>
            <consortium name="The Broad Institute Genomics Platform"/>
            <consortium name="The Broad Institute Genome Sequencing Center for Infectious Disease"/>
            <person name="Wu L."/>
            <person name="Ma J."/>
        </authorList>
    </citation>
    <scope>NUCLEOTIDE SEQUENCE [LARGE SCALE GENOMIC DNA]</scope>
    <source>
        <strain evidence="3 4">JCM 14545</strain>
    </source>
</reference>
<feature type="region of interest" description="Disordered" evidence="1">
    <location>
        <begin position="211"/>
        <end position="250"/>
    </location>
</feature>
<feature type="compositionally biased region" description="Basic and acidic residues" evidence="1">
    <location>
        <begin position="537"/>
        <end position="550"/>
    </location>
</feature>
<feature type="compositionally biased region" description="Basic and acidic residues" evidence="1">
    <location>
        <begin position="1"/>
        <end position="11"/>
    </location>
</feature>
<proteinExistence type="predicted"/>
<gene>
    <name evidence="3" type="ORF">GCM10009754_16800</name>
</gene>
<keyword evidence="4" id="KW-1185">Reference proteome</keyword>
<dbReference type="RefSeq" id="WP_344415296.1">
    <property type="nucleotide sequence ID" value="NZ_BAAANN010000005.1"/>
</dbReference>
<comment type="caution">
    <text evidence="3">The sequence shown here is derived from an EMBL/GenBank/DDBJ whole genome shotgun (WGS) entry which is preliminary data.</text>
</comment>
<evidence type="ECO:0000313" key="3">
    <source>
        <dbReference type="EMBL" id="GAA1948930.1"/>
    </source>
</evidence>
<dbReference type="Proteomes" id="UP001501116">
    <property type="component" value="Unassembled WGS sequence"/>
</dbReference>
<name>A0ABN2QC14_9PSEU</name>
<feature type="domain" description="eCIS core" evidence="2">
    <location>
        <begin position="72"/>
        <end position="142"/>
    </location>
</feature>
<evidence type="ECO:0000259" key="2">
    <source>
        <dbReference type="Pfam" id="PF13699"/>
    </source>
</evidence>
<evidence type="ECO:0000256" key="1">
    <source>
        <dbReference type="SAM" id="MobiDB-lite"/>
    </source>
</evidence>
<sequence>MHKREHEETADRVAPGRRPATGHPPAQARMLGLQGQIGNAAVVQRMAESEVDIQDEQLAAVEAAEKGQAQRLSSEVAADLGSRTGDDHSGLLVHNDSAAHWAAETLGALAFTMDKHVYFGKNQFRPDTPEGMETLAHEAGHALGVGGSPSGTVQRNGLQISDDAHGADEKAARDYGKAAVTAPVQRRAGHGHDHAHGNGTTGHAVVQRMKNENHSKRKRTDGAPPARPDNEEEEGLKAREEKRRPTANQVKAAVKDALTDLGWQSYGAGQSLTIHKDPSGANPEGANRMQQIYAENSESFRGRKSYEGKRPKQFLRWVSTVLFGAHGGAAREVQSTIHDGQVVISANVNSVIDKLAGLVKGKKLRQVLEEVIKTPGSGAGYRERHRDKIEQRLLADEPDMRYEEVLPYLDKEVVVTDGGSADDEKRVDDLHAERRLLKYVRAFGGSTVDTGLDSKMVGGVKRPCATCYLSLFEGQEGVTSGPLWPSLGANVEFEPFEKLLEPGVTLDSAAREFAETLDKVERTFVTALSGGSLTTSHDTDSDTDLAKSSESEGQASGDERM</sequence>
<feature type="region of interest" description="Disordered" evidence="1">
    <location>
        <begin position="1"/>
        <end position="27"/>
    </location>
</feature>
<accession>A0ABN2QC14</accession>
<organism evidence="3 4">
    <name type="scientific">Amycolatopsis minnesotensis</name>
    <dbReference type="NCBI Taxonomy" id="337894"/>
    <lineage>
        <taxon>Bacteria</taxon>
        <taxon>Bacillati</taxon>
        <taxon>Actinomycetota</taxon>
        <taxon>Actinomycetes</taxon>
        <taxon>Pseudonocardiales</taxon>
        <taxon>Pseudonocardiaceae</taxon>
        <taxon>Amycolatopsis</taxon>
    </lineage>
</organism>
<protein>
    <recommendedName>
        <fullName evidence="2">eCIS core domain-containing protein</fullName>
    </recommendedName>
</protein>
<dbReference type="EMBL" id="BAAANN010000005">
    <property type="protein sequence ID" value="GAA1948930.1"/>
    <property type="molecule type" value="Genomic_DNA"/>
</dbReference>